<feature type="compositionally biased region" description="Basic and acidic residues" evidence="1">
    <location>
        <begin position="26"/>
        <end position="36"/>
    </location>
</feature>
<dbReference type="Proteomes" id="UP001142317">
    <property type="component" value="Unassembled WGS sequence"/>
</dbReference>
<keyword evidence="3" id="KW-1185">Reference proteome</keyword>
<reference evidence="2" key="1">
    <citation type="journal article" date="2014" name="Int. J. Syst. Evol. Microbiol.">
        <title>Complete genome sequence of Corynebacterium casei LMG S-19264T (=DSM 44701T), isolated from a smear-ripened cheese.</title>
        <authorList>
            <consortium name="US DOE Joint Genome Institute (JGI-PGF)"/>
            <person name="Walter F."/>
            <person name="Albersmeier A."/>
            <person name="Kalinowski J."/>
            <person name="Ruckert C."/>
        </authorList>
    </citation>
    <scope>NUCLEOTIDE SEQUENCE</scope>
    <source>
        <strain evidence="2">VKM Ac-1447</strain>
    </source>
</reference>
<evidence type="ECO:0000256" key="1">
    <source>
        <dbReference type="SAM" id="MobiDB-lite"/>
    </source>
</evidence>
<organism evidence="2 3">
    <name type="scientific">Microbacterium imperiale</name>
    <dbReference type="NCBI Taxonomy" id="33884"/>
    <lineage>
        <taxon>Bacteria</taxon>
        <taxon>Bacillati</taxon>
        <taxon>Actinomycetota</taxon>
        <taxon>Actinomycetes</taxon>
        <taxon>Micrococcales</taxon>
        <taxon>Microbacteriaceae</taxon>
        <taxon>Microbacterium</taxon>
    </lineage>
</organism>
<gene>
    <name evidence="2" type="ORF">GCM10017586_14830</name>
</gene>
<proteinExistence type="predicted"/>
<reference evidence="2" key="2">
    <citation type="submission" date="2023-01" db="EMBL/GenBank/DDBJ databases">
        <authorList>
            <person name="Sun Q."/>
            <person name="Evtushenko L."/>
        </authorList>
    </citation>
    <scope>NUCLEOTIDE SEQUENCE</scope>
    <source>
        <strain evidence="2">VKM Ac-1447</strain>
    </source>
</reference>
<name>A0A9W6M3B4_9MICO</name>
<dbReference type="EMBL" id="BSEO01000005">
    <property type="protein sequence ID" value="GLJ79801.1"/>
    <property type="molecule type" value="Genomic_DNA"/>
</dbReference>
<sequence length="54" mass="5773">MLMSALMPSKAHGIQTGRRPAVSEDWPERAAPDGRGGRTAVVVISSLQRTRRGG</sequence>
<accession>A0A9W6M3B4</accession>
<evidence type="ECO:0000313" key="3">
    <source>
        <dbReference type="Proteomes" id="UP001142317"/>
    </source>
</evidence>
<protein>
    <submittedName>
        <fullName evidence="2">Uncharacterized protein</fullName>
    </submittedName>
</protein>
<comment type="caution">
    <text evidence="2">The sequence shown here is derived from an EMBL/GenBank/DDBJ whole genome shotgun (WGS) entry which is preliminary data.</text>
</comment>
<evidence type="ECO:0000313" key="2">
    <source>
        <dbReference type="EMBL" id="GLJ79801.1"/>
    </source>
</evidence>
<dbReference type="AlphaFoldDB" id="A0A9W6M3B4"/>
<feature type="region of interest" description="Disordered" evidence="1">
    <location>
        <begin position="1"/>
        <end position="37"/>
    </location>
</feature>